<dbReference type="PROSITE" id="PS00642">
    <property type="entry name" value="COMPLEX1_75K_2"/>
    <property type="match status" value="1"/>
</dbReference>
<dbReference type="Pfam" id="PF22117">
    <property type="entry name" value="Fer4_Nqo3"/>
    <property type="match status" value="1"/>
</dbReference>
<dbReference type="Pfam" id="PF13510">
    <property type="entry name" value="Fer2_4"/>
    <property type="match status" value="1"/>
</dbReference>
<dbReference type="GO" id="GO:0003954">
    <property type="term" value="F:NADH dehydrogenase activity"/>
    <property type="evidence" value="ECO:0007669"/>
    <property type="project" value="TreeGrafter"/>
</dbReference>
<dbReference type="InterPro" id="IPR036010">
    <property type="entry name" value="2Fe-2S_ferredoxin-like_sf"/>
</dbReference>
<sequence length="811" mass="85891">MTATPEKTDLVTVTIDGIQVSVPKDTLVIRAAEQIGTQIPRFCDHPLLAPVGACRQCMVEVPDAGNGRAMPKPQASCTLAVADGMVVNTQVSSPVADKAQQGMMEFLLINHPLDCPVCDKGGECPLQNQAMSNGRAESRFSATGGVKRTFPKPINISAQILLDRERCIVCQRCTRFADEIAGDPFISLIERGAQQQIGIAPDAPFLSYFSGNTIQICPVGALTSADYRFRSRPFDLVSTPAIAEHDSCGAAIRVDHRRGKVMRRLAGNDPEVNEEWITDKDRFAFHYARQADRLTHPLVRDEESGELRAASWPEAFTVAARGLAAARDALGVGVIPGGRLIAEDAYGYAKFARTVLGTNDIDFRARPHSAEEANFLASEVVLRMPVTYADLERASVVVLAGLEPEDEAGTIFLRLRKAVAAGTRVVAVAPFASRGLGKLNAHLVATSAGDEAKALAALAEDGEAALDGGAVILVGERLATVPGALSAAQDLARTTGARLAWVPRRAGDRGAVETGCLPNLLPGGRPVADAAARVDAATAWGVESLPETPGRDGNAIIAAAAAGELSGLVLGGIDPDDFADPVAVRQAIERAGFVVSLELRETEVTRHADVVFPVAPVSDKAGTFVTWEGRPRSFEAVLANPGSLPDLRILAGIAEESGVSLGFRTVPEARQQMEEMGPWDGERAPAAAPPKIKERRLARNKFWLATWKQMLDNGSLQDGESALAQTARRPVISVPQATFDVLKGATHVTLTGDRGQVTLPVTASADLPEDTVWMPANNHGNGVLADLASPGSAVTVRAAKADELPAEEEQA</sequence>
<dbReference type="GO" id="GO:0051537">
    <property type="term" value="F:2 iron, 2 sulfur cluster binding"/>
    <property type="evidence" value="ECO:0007669"/>
    <property type="project" value="UniProtKB-UniRule"/>
</dbReference>
<evidence type="ECO:0000313" key="16">
    <source>
        <dbReference type="EMBL" id="NYG58849.1"/>
    </source>
</evidence>
<keyword evidence="10 12" id="KW-0520">NAD</keyword>
<dbReference type="InterPro" id="IPR010228">
    <property type="entry name" value="NADH_UbQ_OxRdtase_Gsu"/>
</dbReference>
<keyword evidence="7 12" id="KW-1278">Translocase</keyword>
<dbReference type="EMBL" id="JACCAA010000001">
    <property type="protein sequence ID" value="NYG58849.1"/>
    <property type="molecule type" value="Genomic_DNA"/>
</dbReference>
<dbReference type="SUPFAM" id="SSF54862">
    <property type="entry name" value="4Fe-4S ferredoxins"/>
    <property type="match status" value="1"/>
</dbReference>
<dbReference type="FunFam" id="3.10.20.740:FF:000001">
    <property type="entry name" value="NADH-quinone oxidoreductase subunit G"/>
    <property type="match status" value="1"/>
</dbReference>
<dbReference type="SUPFAM" id="SSF53706">
    <property type="entry name" value="Formate dehydrogenase/DMSO reductase, domains 1-3"/>
    <property type="match status" value="1"/>
</dbReference>
<dbReference type="InterPro" id="IPR054351">
    <property type="entry name" value="NADH_UbQ_OxRdtase_ferredoxin"/>
</dbReference>
<keyword evidence="3 12" id="KW-0004">4Fe-4S</keyword>
<dbReference type="NCBIfam" id="TIGR01973">
    <property type="entry name" value="NuoG"/>
    <property type="match status" value="1"/>
</dbReference>
<keyword evidence="5 12" id="KW-0874">Quinone</keyword>
<dbReference type="GO" id="GO:0048038">
    <property type="term" value="F:quinone binding"/>
    <property type="evidence" value="ECO:0007669"/>
    <property type="project" value="UniProtKB-UniRule"/>
</dbReference>
<dbReference type="Gene3D" id="3.40.228.10">
    <property type="entry name" value="Dimethylsulfoxide Reductase, domain 2"/>
    <property type="match status" value="1"/>
</dbReference>
<evidence type="ECO:0000256" key="11">
    <source>
        <dbReference type="ARBA" id="ARBA00047712"/>
    </source>
</evidence>
<protein>
    <recommendedName>
        <fullName evidence="12">NADH-quinone oxidoreductase</fullName>
        <ecNumber evidence="12">7.1.1.-</ecNumber>
    </recommendedName>
</protein>
<dbReference type="InterPro" id="IPR006963">
    <property type="entry name" value="Mopterin_OxRdtase_4Fe-4S_dom"/>
</dbReference>
<dbReference type="AlphaFoldDB" id="A0A7Y9S0S1"/>
<gene>
    <name evidence="16" type="ORF">BJ980_001772</name>
</gene>
<dbReference type="PROSITE" id="PS51839">
    <property type="entry name" value="4FE4S_HC3"/>
    <property type="match status" value="1"/>
</dbReference>
<dbReference type="GO" id="GO:0016020">
    <property type="term" value="C:membrane"/>
    <property type="evidence" value="ECO:0007669"/>
    <property type="project" value="InterPro"/>
</dbReference>
<dbReference type="InterPro" id="IPR001041">
    <property type="entry name" value="2Fe-2S_ferredoxin-type"/>
</dbReference>
<comment type="caution">
    <text evidence="16">The sequence shown here is derived from an EMBL/GenBank/DDBJ whole genome shotgun (WGS) entry which is preliminary data.</text>
</comment>
<evidence type="ECO:0000256" key="8">
    <source>
        <dbReference type="ARBA" id="ARBA00023004"/>
    </source>
</evidence>
<evidence type="ECO:0000256" key="3">
    <source>
        <dbReference type="ARBA" id="ARBA00022485"/>
    </source>
</evidence>
<comment type="similarity">
    <text evidence="2 12">Belongs to the complex I 75 kDa subunit family.</text>
</comment>
<comment type="function">
    <text evidence="12">NDH-1 shuttles electrons from NADH, via FMN and iron-sulfur (Fe-S) centers, to quinones in the respiratory chain. Couples the redox reaction to proton translocation (for every two electrons transferred, four hydrogen ions are translocated across the cytoplasmic membrane), and thus conserves the redox energy in a proton gradient.</text>
</comment>
<dbReference type="PROSITE" id="PS51085">
    <property type="entry name" value="2FE2S_FER_2"/>
    <property type="match status" value="1"/>
</dbReference>
<evidence type="ECO:0000256" key="4">
    <source>
        <dbReference type="ARBA" id="ARBA00022714"/>
    </source>
</evidence>
<name>A0A7Y9S0S1_9ACTN</name>
<dbReference type="FunFam" id="3.30.70.20:FF:000016">
    <property type="entry name" value="NADH-quinone oxidoreductase"/>
    <property type="match status" value="1"/>
</dbReference>
<evidence type="ECO:0000256" key="10">
    <source>
        <dbReference type="ARBA" id="ARBA00023027"/>
    </source>
</evidence>
<keyword evidence="6 12" id="KW-0479">Metal-binding</keyword>
<comment type="catalytic activity">
    <reaction evidence="11 12">
        <text>a quinone + NADH + 5 H(+)(in) = a quinol + NAD(+) + 4 H(+)(out)</text>
        <dbReference type="Rhea" id="RHEA:57888"/>
        <dbReference type="ChEBI" id="CHEBI:15378"/>
        <dbReference type="ChEBI" id="CHEBI:24646"/>
        <dbReference type="ChEBI" id="CHEBI:57540"/>
        <dbReference type="ChEBI" id="CHEBI:57945"/>
        <dbReference type="ChEBI" id="CHEBI:132124"/>
    </reaction>
</comment>
<dbReference type="Pfam" id="PF00384">
    <property type="entry name" value="Molybdopterin"/>
    <property type="match status" value="1"/>
</dbReference>
<dbReference type="InterPro" id="IPR019574">
    <property type="entry name" value="NADH_UbQ_OxRdtase_Gsu_4Fe4S-bd"/>
</dbReference>
<dbReference type="CDD" id="cd00207">
    <property type="entry name" value="fer2"/>
    <property type="match status" value="1"/>
</dbReference>
<dbReference type="PANTHER" id="PTHR43105">
    <property type="entry name" value="RESPIRATORY NITRATE REDUCTASE"/>
    <property type="match status" value="1"/>
</dbReference>
<dbReference type="GO" id="GO:0042773">
    <property type="term" value="P:ATP synthesis coupled electron transport"/>
    <property type="evidence" value="ECO:0007669"/>
    <property type="project" value="InterPro"/>
</dbReference>
<evidence type="ECO:0000259" key="15">
    <source>
        <dbReference type="PROSITE" id="PS51839"/>
    </source>
</evidence>
<comment type="cofactor">
    <cofactor evidence="12">
        <name>[2Fe-2S] cluster</name>
        <dbReference type="ChEBI" id="CHEBI:190135"/>
    </cofactor>
    <text evidence="12">Binds 1 [2Fe-2S] cluster per subunit.</text>
</comment>
<dbReference type="SUPFAM" id="SSF54292">
    <property type="entry name" value="2Fe-2S ferredoxin-like"/>
    <property type="match status" value="1"/>
</dbReference>
<reference evidence="16 17" key="1">
    <citation type="submission" date="2020-07" db="EMBL/GenBank/DDBJ databases">
        <title>Sequencing the genomes of 1000 actinobacteria strains.</title>
        <authorList>
            <person name="Klenk H.-P."/>
        </authorList>
    </citation>
    <scope>NUCLEOTIDE SEQUENCE [LARGE SCALE GENOMIC DNA]</scope>
    <source>
        <strain evidence="16 17">DSM 23819</strain>
    </source>
</reference>
<evidence type="ECO:0000256" key="2">
    <source>
        <dbReference type="ARBA" id="ARBA00005404"/>
    </source>
</evidence>
<dbReference type="PROSITE" id="PS00641">
    <property type="entry name" value="COMPLEX1_75K_1"/>
    <property type="match status" value="1"/>
</dbReference>
<evidence type="ECO:0000256" key="6">
    <source>
        <dbReference type="ARBA" id="ARBA00022723"/>
    </source>
</evidence>
<dbReference type="EC" id="7.1.1.-" evidence="12"/>
<dbReference type="Pfam" id="PF22151">
    <property type="entry name" value="Fer4_NDSU1"/>
    <property type="match status" value="1"/>
</dbReference>
<evidence type="ECO:0000256" key="12">
    <source>
        <dbReference type="RuleBase" id="RU003525"/>
    </source>
</evidence>
<comment type="cofactor">
    <cofactor evidence="1 12">
        <name>[4Fe-4S] cluster</name>
        <dbReference type="ChEBI" id="CHEBI:49883"/>
    </cofactor>
</comment>
<dbReference type="Gene3D" id="3.30.70.20">
    <property type="match status" value="1"/>
</dbReference>
<dbReference type="Gene3D" id="3.40.50.740">
    <property type="match status" value="2"/>
</dbReference>
<proteinExistence type="inferred from homology"/>
<dbReference type="InterPro" id="IPR000283">
    <property type="entry name" value="NADH_UbQ_OxRdtase_75kDa_su_CS"/>
</dbReference>
<organism evidence="16 17">
    <name type="scientific">Nocardioides daedukensis</name>
    <dbReference type="NCBI Taxonomy" id="634462"/>
    <lineage>
        <taxon>Bacteria</taxon>
        <taxon>Bacillati</taxon>
        <taxon>Actinomycetota</taxon>
        <taxon>Actinomycetes</taxon>
        <taxon>Propionibacteriales</taxon>
        <taxon>Nocardioidaceae</taxon>
        <taxon>Nocardioides</taxon>
    </lineage>
</organism>
<dbReference type="InterPro" id="IPR006656">
    <property type="entry name" value="Mopterin_OxRdtase"/>
</dbReference>
<dbReference type="GO" id="GO:0046872">
    <property type="term" value="F:metal ion binding"/>
    <property type="evidence" value="ECO:0007669"/>
    <property type="project" value="UniProtKB-UniRule"/>
</dbReference>
<keyword evidence="9 12" id="KW-0411">Iron-sulfur</keyword>
<dbReference type="Gene3D" id="3.10.20.740">
    <property type="match status" value="1"/>
</dbReference>
<dbReference type="PROSITE" id="PS00643">
    <property type="entry name" value="COMPLEX1_75K_3"/>
    <property type="match status" value="1"/>
</dbReference>
<dbReference type="GO" id="GO:0051539">
    <property type="term" value="F:4 iron, 4 sulfur cluster binding"/>
    <property type="evidence" value="ECO:0007669"/>
    <property type="project" value="UniProtKB-KW"/>
</dbReference>
<dbReference type="InterPro" id="IPR050123">
    <property type="entry name" value="Prok_molybdopt-oxidoreductase"/>
</dbReference>
<evidence type="ECO:0000313" key="17">
    <source>
        <dbReference type="Proteomes" id="UP000540656"/>
    </source>
</evidence>
<keyword evidence="4 12" id="KW-0001">2Fe-2S</keyword>
<accession>A0A7Y9S0S1</accession>
<keyword evidence="17" id="KW-1185">Reference proteome</keyword>
<dbReference type="PROSITE" id="PS51669">
    <property type="entry name" value="4FE4S_MOW_BIS_MGD"/>
    <property type="match status" value="1"/>
</dbReference>
<evidence type="ECO:0000259" key="14">
    <source>
        <dbReference type="PROSITE" id="PS51669"/>
    </source>
</evidence>
<evidence type="ECO:0000256" key="9">
    <source>
        <dbReference type="ARBA" id="ARBA00023014"/>
    </source>
</evidence>
<keyword evidence="8 12" id="KW-0408">Iron</keyword>
<evidence type="ECO:0000256" key="7">
    <source>
        <dbReference type="ARBA" id="ARBA00022967"/>
    </source>
</evidence>
<dbReference type="NCBIfam" id="NF005895">
    <property type="entry name" value="PRK07860.1"/>
    <property type="match status" value="1"/>
</dbReference>
<dbReference type="PANTHER" id="PTHR43105:SF12">
    <property type="entry name" value="NADH-QUINONE OXIDOREDUCTASE SUBUNIT G"/>
    <property type="match status" value="1"/>
</dbReference>
<dbReference type="Pfam" id="PF10588">
    <property type="entry name" value="NADH-G_4Fe-4S_3"/>
    <property type="match status" value="1"/>
</dbReference>
<evidence type="ECO:0000256" key="1">
    <source>
        <dbReference type="ARBA" id="ARBA00001966"/>
    </source>
</evidence>
<feature type="domain" description="4Fe-4S His(Cys)3-ligated-type" evidence="15">
    <location>
        <begin position="95"/>
        <end position="134"/>
    </location>
</feature>
<evidence type="ECO:0000259" key="13">
    <source>
        <dbReference type="PROSITE" id="PS51085"/>
    </source>
</evidence>
<feature type="domain" description="4Fe-4S Mo/W bis-MGD-type" evidence="14">
    <location>
        <begin position="236"/>
        <end position="292"/>
    </location>
</feature>
<dbReference type="GO" id="GO:0008137">
    <property type="term" value="F:NADH dehydrogenase (ubiquinone) activity"/>
    <property type="evidence" value="ECO:0007669"/>
    <property type="project" value="UniProtKB-UniRule"/>
</dbReference>
<dbReference type="SMART" id="SM00929">
    <property type="entry name" value="NADH-G_4Fe-4S_3"/>
    <property type="match status" value="1"/>
</dbReference>
<feature type="domain" description="2Fe-2S ferredoxin-type" evidence="13">
    <location>
        <begin position="9"/>
        <end position="93"/>
    </location>
</feature>
<dbReference type="Proteomes" id="UP000540656">
    <property type="component" value="Unassembled WGS sequence"/>
</dbReference>
<dbReference type="RefSeq" id="WP_179501971.1">
    <property type="nucleotide sequence ID" value="NZ_JACCAA010000001.1"/>
</dbReference>
<evidence type="ECO:0000256" key="5">
    <source>
        <dbReference type="ARBA" id="ARBA00022719"/>
    </source>
</evidence>